<reference evidence="5" key="1">
    <citation type="journal article" date="2019" name="Int. J. Syst. Evol. Microbiol.">
        <title>The Global Catalogue of Microorganisms (GCM) 10K type strain sequencing project: providing services to taxonomists for standard genome sequencing and annotation.</title>
        <authorList>
            <consortium name="The Broad Institute Genomics Platform"/>
            <consortium name="The Broad Institute Genome Sequencing Center for Infectious Disease"/>
            <person name="Wu L."/>
            <person name="Ma J."/>
        </authorList>
    </citation>
    <scope>NUCLEOTIDE SEQUENCE [LARGE SCALE GENOMIC DNA]</scope>
    <source>
        <strain evidence="5">CGMCC 1.12449</strain>
    </source>
</reference>
<dbReference type="InterPro" id="IPR027051">
    <property type="entry name" value="XdhC_Rossmann_dom"/>
</dbReference>
<feature type="compositionally biased region" description="Low complexity" evidence="1">
    <location>
        <begin position="315"/>
        <end position="324"/>
    </location>
</feature>
<dbReference type="Pfam" id="PF13478">
    <property type="entry name" value="XdhC_C"/>
    <property type="match status" value="1"/>
</dbReference>
<dbReference type="RefSeq" id="WP_381513808.1">
    <property type="nucleotide sequence ID" value="NZ_JBHUEL010000008.1"/>
</dbReference>
<evidence type="ECO:0000256" key="1">
    <source>
        <dbReference type="SAM" id="MobiDB-lite"/>
    </source>
</evidence>
<feature type="domain" description="XdhC Rossmann" evidence="3">
    <location>
        <begin position="168"/>
        <end position="304"/>
    </location>
</feature>
<dbReference type="Pfam" id="PF02625">
    <property type="entry name" value="XdhC_CoxI"/>
    <property type="match status" value="1"/>
</dbReference>
<protein>
    <submittedName>
        <fullName evidence="4">XdhC family protein</fullName>
    </submittedName>
</protein>
<dbReference type="PANTHER" id="PTHR30388">
    <property type="entry name" value="ALDEHYDE OXIDOREDUCTASE MOLYBDENUM COFACTOR ASSEMBLY PROTEIN"/>
    <property type="match status" value="1"/>
</dbReference>
<dbReference type="Gene3D" id="3.40.50.720">
    <property type="entry name" value="NAD(P)-binding Rossmann-like Domain"/>
    <property type="match status" value="1"/>
</dbReference>
<dbReference type="PANTHER" id="PTHR30388:SF4">
    <property type="entry name" value="MOLYBDENUM COFACTOR INSERTION CHAPERONE PAOD"/>
    <property type="match status" value="1"/>
</dbReference>
<evidence type="ECO:0000259" key="3">
    <source>
        <dbReference type="Pfam" id="PF13478"/>
    </source>
</evidence>
<feature type="domain" description="XdhC- CoxI" evidence="2">
    <location>
        <begin position="26"/>
        <end position="86"/>
    </location>
</feature>
<sequence>MTYYRAEDIADDIRPLLLGQANGLNRFAIATLVATDGPSPREVGAQMLITQQQHWGFLSGGCVEDDIARHGREVIATNTHRLLRYGEGSPWFDIKLACGAGISVLVEPANIDDPAICTLLSGYRERKPVSWQSNGETRKASFSDVSGVPTQPWDGTNFSAYIEPPLRLVVIGSDATAFALVALAVHLEIETVLVDPGGPAESPIAGIEYLRSATAENLPLDRWTAVAVVTHDRESDETLLAASLSSDAFYVGAIGARSRLQGRIERLQQLGVSENDIGRLCAPIGLHGFGKSPRDIALSIMSEVKRDFHSRSARGRSAGVSTSSIAPSSLVGR</sequence>
<gene>
    <name evidence="4" type="ORF">ACFSAG_09075</name>
</gene>
<name>A0ABW4MDZ1_9SPHN</name>
<dbReference type="EMBL" id="JBHUEL010000008">
    <property type="protein sequence ID" value="MFD1766995.1"/>
    <property type="molecule type" value="Genomic_DNA"/>
</dbReference>
<evidence type="ECO:0000313" key="4">
    <source>
        <dbReference type="EMBL" id="MFD1766995.1"/>
    </source>
</evidence>
<evidence type="ECO:0000313" key="5">
    <source>
        <dbReference type="Proteomes" id="UP001597215"/>
    </source>
</evidence>
<keyword evidence="5" id="KW-1185">Reference proteome</keyword>
<evidence type="ECO:0000259" key="2">
    <source>
        <dbReference type="Pfam" id="PF02625"/>
    </source>
</evidence>
<feature type="region of interest" description="Disordered" evidence="1">
    <location>
        <begin position="311"/>
        <end position="333"/>
    </location>
</feature>
<dbReference type="Proteomes" id="UP001597215">
    <property type="component" value="Unassembled WGS sequence"/>
</dbReference>
<proteinExistence type="predicted"/>
<dbReference type="InterPro" id="IPR003777">
    <property type="entry name" value="XdhC_CoxI"/>
</dbReference>
<comment type="caution">
    <text evidence="4">The sequence shown here is derived from an EMBL/GenBank/DDBJ whole genome shotgun (WGS) entry which is preliminary data.</text>
</comment>
<dbReference type="InterPro" id="IPR052698">
    <property type="entry name" value="MoCofactor_Util/Proc"/>
</dbReference>
<organism evidence="4 5">
    <name type="scientific">Sphingorhabdus buctiana</name>
    <dbReference type="NCBI Taxonomy" id="1508805"/>
    <lineage>
        <taxon>Bacteria</taxon>
        <taxon>Pseudomonadati</taxon>
        <taxon>Pseudomonadota</taxon>
        <taxon>Alphaproteobacteria</taxon>
        <taxon>Sphingomonadales</taxon>
        <taxon>Sphingomonadaceae</taxon>
        <taxon>Sphingorhabdus</taxon>
    </lineage>
</organism>
<accession>A0ABW4MDZ1</accession>